<reference evidence="2 3" key="1">
    <citation type="submission" date="2019-05" db="EMBL/GenBank/DDBJ databases">
        <title>Another draft genome of Portunus trituberculatus and its Hox gene families provides insights of decapod evolution.</title>
        <authorList>
            <person name="Jeong J.-H."/>
            <person name="Song I."/>
            <person name="Kim S."/>
            <person name="Choi T."/>
            <person name="Kim D."/>
            <person name="Ryu S."/>
            <person name="Kim W."/>
        </authorList>
    </citation>
    <scope>NUCLEOTIDE SEQUENCE [LARGE SCALE GENOMIC DNA]</scope>
    <source>
        <tissue evidence="2">Muscle</tissue>
    </source>
</reference>
<gene>
    <name evidence="2" type="ORF">E2C01_092821</name>
</gene>
<accession>A0A5B7JSX2</accession>
<protein>
    <submittedName>
        <fullName evidence="2">Uncharacterized protein</fullName>
    </submittedName>
</protein>
<organism evidence="2 3">
    <name type="scientific">Portunus trituberculatus</name>
    <name type="common">Swimming crab</name>
    <name type="synonym">Neptunus trituberculatus</name>
    <dbReference type="NCBI Taxonomy" id="210409"/>
    <lineage>
        <taxon>Eukaryota</taxon>
        <taxon>Metazoa</taxon>
        <taxon>Ecdysozoa</taxon>
        <taxon>Arthropoda</taxon>
        <taxon>Crustacea</taxon>
        <taxon>Multicrustacea</taxon>
        <taxon>Malacostraca</taxon>
        <taxon>Eumalacostraca</taxon>
        <taxon>Eucarida</taxon>
        <taxon>Decapoda</taxon>
        <taxon>Pleocyemata</taxon>
        <taxon>Brachyura</taxon>
        <taxon>Eubrachyura</taxon>
        <taxon>Portunoidea</taxon>
        <taxon>Portunidae</taxon>
        <taxon>Portuninae</taxon>
        <taxon>Portunus</taxon>
    </lineage>
</organism>
<feature type="compositionally biased region" description="Basic residues" evidence="1">
    <location>
        <begin position="33"/>
        <end position="51"/>
    </location>
</feature>
<evidence type="ECO:0000256" key="1">
    <source>
        <dbReference type="SAM" id="MobiDB-lite"/>
    </source>
</evidence>
<dbReference type="AlphaFoldDB" id="A0A5B7JSX2"/>
<sequence>MDLILNALKDNTSYNQLYDHHHHHLDHSSHTPKSNHHHNNNNKESNHRKRQTQAEDHVNTAQEIGAVDRIFQGESICGACSLLAKLVVGYLKIGAPVDFMANVLVKICYVVAYKSLPVCRGIIFQDKVCFWCVLLFFNCFG</sequence>
<proteinExistence type="predicted"/>
<dbReference type="OrthoDB" id="6369322at2759"/>
<dbReference type="EMBL" id="VSRR010110282">
    <property type="protein sequence ID" value="MPC97503.1"/>
    <property type="molecule type" value="Genomic_DNA"/>
</dbReference>
<keyword evidence="3" id="KW-1185">Reference proteome</keyword>
<comment type="caution">
    <text evidence="2">The sequence shown here is derived from an EMBL/GenBank/DDBJ whole genome shotgun (WGS) entry which is preliminary data.</text>
</comment>
<evidence type="ECO:0000313" key="2">
    <source>
        <dbReference type="EMBL" id="MPC97503.1"/>
    </source>
</evidence>
<name>A0A5B7JSX2_PORTR</name>
<feature type="region of interest" description="Disordered" evidence="1">
    <location>
        <begin position="23"/>
        <end position="57"/>
    </location>
</feature>
<dbReference type="Proteomes" id="UP000324222">
    <property type="component" value="Unassembled WGS sequence"/>
</dbReference>
<evidence type="ECO:0000313" key="3">
    <source>
        <dbReference type="Proteomes" id="UP000324222"/>
    </source>
</evidence>